<evidence type="ECO:0000256" key="1">
    <source>
        <dbReference type="SAM" id="MobiDB-lite"/>
    </source>
</evidence>
<feature type="chain" id="PRO_5036273445" evidence="2">
    <location>
        <begin position="27"/>
        <end position="143"/>
    </location>
</feature>
<proteinExistence type="predicted"/>
<keyword evidence="2" id="KW-0732">Signal</keyword>
<accession>A0A8S2EES1</accession>
<dbReference type="Proteomes" id="UP000682733">
    <property type="component" value="Unassembled WGS sequence"/>
</dbReference>
<evidence type="ECO:0000313" key="3">
    <source>
        <dbReference type="EMBL" id="CAF1143903.1"/>
    </source>
</evidence>
<feature type="region of interest" description="Disordered" evidence="1">
    <location>
        <begin position="74"/>
        <end position="143"/>
    </location>
</feature>
<dbReference type="AlphaFoldDB" id="A0A8S2EES1"/>
<name>A0A8S2EES1_9BILA</name>
<feature type="signal peptide" evidence="2">
    <location>
        <begin position="1"/>
        <end position="26"/>
    </location>
</feature>
<feature type="compositionally biased region" description="Low complexity" evidence="1">
    <location>
        <begin position="81"/>
        <end position="136"/>
    </location>
</feature>
<evidence type="ECO:0000256" key="2">
    <source>
        <dbReference type="SAM" id="SignalP"/>
    </source>
</evidence>
<gene>
    <name evidence="3" type="ORF">OVA965_LOCUS21263</name>
    <name evidence="4" type="ORF">TMI583_LOCUS21872</name>
</gene>
<dbReference type="Proteomes" id="UP000677228">
    <property type="component" value="Unassembled WGS sequence"/>
</dbReference>
<protein>
    <submittedName>
        <fullName evidence="3">Uncharacterized protein</fullName>
    </submittedName>
</protein>
<evidence type="ECO:0000313" key="5">
    <source>
        <dbReference type="Proteomes" id="UP000677228"/>
    </source>
</evidence>
<sequence>MNREDDYLTKMLPVWLLIVVFVSIHGQQSSPWIGTFKTDNRCNQQQCCCLNGNFYKHIKKLNCSLMKEFVTKNNKEKRTNVQIPSSPTSPVQSQPSVQIITNPIAAPSPSTSSTSTTAPTKNNSKRSAPASSIPARSSKRRKL</sequence>
<organism evidence="3 5">
    <name type="scientific">Didymodactylos carnosus</name>
    <dbReference type="NCBI Taxonomy" id="1234261"/>
    <lineage>
        <taxon>Eukaryota</taxon>
        <taxon>Metazoa</taxon>
        <taxon>Spiralia</taxon>
        <taxon>Gnathifera</taxon>
        <taxon>Rotifera</taxon>
        <taxon>Eurotatoria</taxon>
        <taxon>Bdelloidea</taxon>
        <taxon>Philodinida</taxon>
        <taxon>Philodinidae</taxon>
        <taxon>Didymodactylos</taxon>
    </lineage>
</organism>
<evidence type="ECO:0000313" key="4">
    <source>
        <dbReference type="EMBL" id="CAF3943327.1"/>
    </source>
</evidence>
<reference evidence="3" key="1">
    <citation type="submission" date="2021-02" db="EMBL/GenBank/DDBJ databases">
        <authorList>
            <person name="Nowell W R."/>
        </authorList>
    </citation>
    <scope>NUCLEOTIDE SEQUENCE</scope>
</reference>
<dbReference type="EMBL" id="CAJOBA010027930">
    <property type="protein sequence ID" value="CAF3943327.1"/>
    <property type="molecule type" value="Genomic_DNA"/>
</dbReference>
<comment type="caution">
    <text evidence="3">The sequence shown here is derived from an EMBL/GenBank/DDBJ whole genome shotgun (WGS) entry which is preliminary data.</text>
</comment>
<dbReference type="EMBL" id="CAJNOK010011606">
    <property type="protein sequence ID" value="CAF1143903.1"/>
    <property type="molecule type" value="Genomic_DNA"/>
</dbReference>